<dbReference type="InterPro" id="IPR011055">
    <property type="entry name" value="Dup_hybrid_motif"/>
</dbReference>
<organism evidence="1 2">
    <name type="scientific">Microbacterium pseudoresistens</name>
    <dbReference type="NCBI Taxonomy" id="640634"/>
    <lineage>
        <taxon>Bacteria</taxon>
        <taxon>Bacillati</taxon>
        <taxon>Actinomycetota</taxon>
        <taxon>Actinomycetes</taxon>
        <taxon>Micrococcales</taxon>
        <taxon>Microbacteriaceae</taxon>
        <taxon>Microbacterium</taxon>
    </lineage>
</organism>
<dbReference type="Gene3D" id="2.70.70.10">
    <property type="entry name" value="Glucose Permease (Domain IIA)"/>
    <property type="match status" value="1"/>
</dbReference>
<keyword evidence="2" id="KW-1185">Reference proteome</keyword>
<dbReference type="EMBL" id="JACCBH010000001">
    <property type="protein sequence ID" value="NYD53509.1"/>
    <property type="molecule type" value="Genomic_DNA"/>
</dbReference>
<sequence>MRTERREAKATLTAIELDEGDELHFRMLDGQVRRIRLVKAVAWPIRHGRLPFSDGEGLLLYGIACTLEVDGHQVELVRRIPSQTNFTPPPVVMGMRIWLDAVAGIADLLTEKHGECFPRRHARLAVWDARAGISPILLHPWCPLPEGGLRVEECYRGEDAWLGPYDGVDAHGGLDINHPAGTPLWTPFRIDEHGYFESLAAGDKNNRWRGVHRWDDGSSWIVQSHHLIRLLVPEGQSIEAGTQYAESGGVYVAGGFAEHSHFVFRVEEGGEQIMLDPWLLFWQMYEDRRRTQGPSPLAARPI</sequence>
<proteinExistence type="predicted"/>
<accession>A0A7Y9ETJ7</accession>
<protein>
    <submittedName>
        <fullName evidence="1">Uncharacterized protein</fullName>
    </submittedName>
</protein>
<reference evidence="1 2" key="1">
    <citation type="submission" date="2020-07" db="EMBL/GenBank/DDBJ databases">
        <title>Sequencing the genomes of 1000 actinobacteria strains.</title>
        <authorList>
            <person name="Klenk H.-P."/>
        </authorList>
    </citation>
    <scope>NUCLEOTIDE SEQUENCE [LARGE SCALE GENOMIC DNA]</scope>
    <source>
        <strain evidence="1 2">DSM 22185</strain>
    </source>
</reference>
<comment type="caution">
    <text evidence="1">The sequence shown here is derived from an EMBL/GenBank/DDBJ whole genome shotgun (WGS) entry which is preliminary data.</text>
</comment>
<dbReference type="Proteomes" id="UP000552045">
    <property type="component" value="Unassembled WGS sequence"/>
</dbReference>
<gene>
    <name evidence="1" type="ORF">BKA02_000564</name>
</gene>
<evidence type="ECO:0000313" key="1">
    <source>
        <dbReference type="EMBL" id="NYD53509.1"/>
    </source>
</evidence>
<dbReference type="RefSeq" id="WP_179431111.1">
    <property type="nucleotide sequence ID" value="NZ_BAABLC010000005.1"/>
</dbReference>
<name>A0A7Y9ETJ7_9MICO</name>
<evidence type="ECO:0000313" key="2">
    <source>
        <dbReference type="Proteomes" id="UP000552045"/>
    </source>
</evidence>
<dbReference type="AlphaFoldDB" id="A0A7Y9ETJ7"/>